<accession>A0A4Q7LYT9</accession>
<comment type="caution">
    <text evidence="2">The sequence shown here is derived from an EMBL/GenBank/DDBJ whole genome shotgun (WGS) entry which is preliminary data.</text>
</comment>
<dbReference type="AlphaFoldDB" id="A0A4Q7LYT9"/>
<keyword evidence="1" id="KW-0472">Membrane</keyword>
<reference evidence="2 3" key="1">
    <citation type="journal article" date="2015" name="Stand. Genomic Sci.">
        <title>Genomic Encyclopedia of Bacterial and Archaeal Type Strains, Phase III: the genomes of soil and plant-associated and newly described type strains.</title>
        <authorList>
            <person name="Whitman W.B."/>
            <person name="Woyke T."/>
            <person name="Klenk H.P."/>
            <person name="Zhou Y."/>
            <person name="Lilburn T.G."/>
            <person name="Beck B.J."/>
            <person name="De Vos P."/>
            <person name="Vandamme P."/>
            <person name="Eisen J.A."/>
            <person name="Garrity G."/>
            <person name="Hugenholtz P."/>
            <person name="Kyrpides N.C."/>
        </authorList>
    </citation>
    <scope>NUCLEOTIDE SEQUENCE [LARGE SCALE GENOMIC DNA]</scope>
    <source>
        <strain evidence="2 3">CV2</strain>
    </source>
</reference>
<proteinExistence type="predicted"/>
<feature type="transmembrane region" description="Helical" evidence="1">
    <location>
        <begin position="31"/>
        <end position="50"/>
    </location>
</feature>
<gene>
    <name evidence="2" type="ORF">EV141_0925</name>
</gene>
<organism evidence="2 3">
    <name type="scientific">Microcella putealis</name>
    <dbReference type="NCBI Taxonomy" id="337005"/>
    <lineage>
        <taxon>Bacteria</taxon>
        <taxon>Bacillati</taxon>
        <taxon>Actinomycetota</taxon>
        <taxon>Actinomycetes</taxon>
        <taxon>Micrococcales</taxon>
        <taxon>Microbacteriaceae</taxon>
        <taxon>Microcella</taxon>
    </lineage>
</organism>
<keyword evidence="3" id="KW-1185">Reference proteome</keyword>
<protein>
    <submittedName>
        <fullName evidence="2">Uncharacterized protein</fullName>
    </submittedName>
</protein>
<keyword evidence="1" id="KW-0812">Transmembrane</keyword>
<feature type="transmembrane region" description="Helical" evidence="1">
    <location>
        <begin position="56"/>
        <end position="79"/>
    </location>
</feature>
<name>A0A4Q7LYT9_9MICO</name>
<dbReference type="Proteomes" id="UP000293519">
    <property type="component" value="Unassembled WGS sequence"/>
</dbReference>
<evidence type="ECO:0000313" key="3">
    <source>
        <dbReference type="Proteomes" id="UP000293519"/>
    </source>
</evidence>
<keyword evidence="1" id="KW-1133">Transmembrane helix</keyword>
<evidence type="ECO:0000313" key="2">
    <source>
        <dbReference type="EMBL" id="RZS59693.1"/>
    </source>
</evidence>
<dbReference type="OrthoDB" id="5193366at2"/>
<dbReference type="RefSeq" id="WP_130484750.1">
    <property type="nucleotide sequence ID" value="NZ_SGWW01000001.1"/>
</dbReference>
<dbReference type="EMBL" id="SGWW01000001">
    <property type="protein sequence ID" value="RZS59693.1"/>
    <property type="molecule type" value="Genomic_DNA"/>
</dbReference>
<evidence type="ECO:0000256" key="1">
    <source>
        <dbReference type="SAM" id="Phobius"/>
    </source>
</evidence>
<sequence>MSTVELPTRLPRWLLVRRGKSLPVERMRLRLAAYVYGGILVLGAIAVANGETIADGHAALVVAATTATTATTYLAHVLAHRVGEQIGRPRGTERDHWRQEARDSTPILFAGVTPTIVLLLPTVTSLPTEAA</sequence>